<reference evidence="5" key="1">
    <citation type="submission" date="2025-08" db="UniProtKB">
        <authorList>
            <consortium name="RefSeq"/>
        </authorList>
    </citation>
    <scope>IDENTIFICATION</scope>
</reference>
<evidence type="ECO:0000256" key="2">
    <source>
        <dbReference type="SAM" id="MobiDB-lite"/>
    </source>
</evidence>
<feature type="region of interest" description="Disordered" evidence="2">
    <location>
        <begin position="404"/>
        <end position="459"/>
    </location>
</feature>
<feature type="compositionally biased region" description="Pro residues" evidence="2">
    <location>
        <begin position="416"/>
        <end position="430"/>
    </location>
</feature>
<sequence>MCMFSIGPRVNLSITCVCFLLDHVWICCCCFIFFIFWGVCCFSAGSDLLFHHRRVGQTSHRHLTDISQTSHRHLTDMDTYLFPEFQELFREFPRLARKLSLQELRALKNFLDRRLLAEHSRLVQRVTSLELSRHADDHRFSRAISTLEQESREKRQLAAEYKRGFGNMAQVLANKEGRFEGKYEKVLSQVETLEDELRRERKTNVSLQEDNERRDQVIGNLHRDIENLKRSNEEKSDYHAVLRECKDLHKNLLRAKLELELQRKNNDNLVKELDVLGGVKENKRMSLGDVLATRESLHDTNRSLPITRSGVWPKSFEDSDVTYLAQAKTPRVLAGVAYSCTDPQCRAAYDLAQCRAQLVRTTENNARLGYLLAQARADSSGMDRRYEEKKNDVDVDYYRPRGYVTRHGLTPGIDHPSPPTTTTKPPPGLPRPGASNIPSRHNLSQHRLYQTKNPRPTYK</sequence>
<evidence type="ECO:0000256" key="3">
    <source>
        <dbReference type="SAM" id="Phobius"/>
    </source>
</evidence>
<proteinExistence type="predicted"/>
<evidence type="ECO:0000256" key="1">
    <source>
        <dbReference type="SAM" id="Coils"/>
    </source>
</evidence>
<keyword evidence="4" id="KW-1185">Reference proteome</keyword>
<keyword evidence="3" id="KW-1133">Transmembrane helix</keyword>
<keyword evidence="3" id="KW-0812">Transmembrane</keyword>
<gene>
    <name evidence="5" type="primary">LOC118478377</name>
</gene>
<keyword evidence="3" id="KW-0472">Membrane</keyword>
<organism evidence="4 5">
    <name type="scientific">Aplysia californica</name>
    <name type="common">California sea hare</name>
    <dbReference type="NCBI Taxonomy" id="6500"/>
    <lineage>
        <taxon>Eukaryota</taxon>
        <taxon>Metazoa</taxon>
        <taxon>Spiralia</taxon>
        <taxon>Lophotrochozoa</taxon>
        <taxon>Mollusca</taxon>
        <taxon>Gastropoda</taxon>
        <taxon>Heterobranchia</taxon>
        <taxon>Euthyneura</taxon>
        <taxon>Tectipleura</taxon>
        <taxon>Aplysiida</taxon>
        <taxon>Aplysioidea</taxon>
        <taxon>Aplysiidae</taxon>
        <taxon>Aplysia</taxon>
    </lineage>
</organism>
<feature type="coiled-coil region" evidence="1">
    <location>
        <begin position="183"/>
        <end position="210"/>
    </location>
</feature>
<feature type="transmembrane region" description="Helical" evidence="3">
    <location>
        <begin position="12"/>
        <end position="39"/>
    </location>
</feature>
<feature type="coiled-coil region" evidence="1">
    <location>
        <begin position="245"/>
        <end position="272"/>
    </location>
</feature>
<evidence type="ECO:0000313" key="5">
    <source>
        <dbReference type="RefSeq" id="XP_035827739.1"/>
    </source>
</evidence>
<name>A0ABM1VZ96_APLCA</name>
<keyword evidence="1" id="KW-0175">Coiled coil</keyword>
<evidence type="ECO:0000313" key="4">
    <source>
        <dbReference type="Proteomes" id="UP000694888"/>
    </source>
</evidence>
<dbReference type="RefSeq" id="XP_035827739.1">
    <property type="nucleotide sequence ID" value="XM_035971846.1"/>
</dbReference>
<dbReference type="GeneID" id="118478377"/>
<protein>
    <submittedName>
        <fullName evidence="5">Uncharacterized protein LOC118478377</fullName>
    </submittedName>
</protein>
<accession>A0ABM1VZ96</accession>
<dbReference type="Proteomes" id="UP000694888">
    <property type="component" value="Unplaced"/>
</dbReference>
<feature type="compositionally biased region" description="Polar residues" evidence="2">
    <location>
        <begin position="436"/>
        <end position="459"/>
    </location>
</feature>